<feature type="compositionally biased region" description="Basic and acidic residues" evidence="1">
    <location>
        <begin position="73"/>
        <end position="83"/>
    </location>
</feature>
<keyword evidence="2" id="KW-0472">Membrane</keyword>
<reference evidence="3" key="1">
    <citation type="submission" date="2024-03" db="EMBL/GenBank/DDBJ databases">
        <title>WGS assembly of Saponaria officinalis var. Norfolk2.</title>
        <authorList>
            <person name="Jenkins J."/>
            <person name="Shu S."/>
            <person name="Grimwood J."/>
            <person name="Barry K."/>
            <person name="Goodstein D."/>
            <person name="Schmutz J."/>
            <person name="Leebens-Mack J."/>
            <person name="Osbourn A."/>
        </authorList>
    </citation>
    <scope>NUCLEOTIDE SEQUENCE [LARGE SCALE GENOMIC DNA]</scope>
    <source>
        <strain evidence="3">JIC</strain>
    </source>
</reference>
<gene>
    <name evidence="3" type="ORF">RND81_04G156900</name>
</gene>
<keyword evidence="2" id="KW-1133">Transmembrane helix</keyword>
<accession>A0AAW1LLP9</accession>
<dbReference type="EMBL" id="JBDFQZ010000004">
    <property type="protein sequence ID" value="KAK9734684.1"/>
    <property type="molecule type" value="Genomic_DNA"/>
</dbReference>
<feature type="transmembrane region" description="Helical" evidence="2">
    <location>
        <begin position="6"/>
        <end position="29"/>
    </location>
</feature>
<comment type="caution">
    <text evidence="3">The sequence shown here is derived from an EMBL/GenBank/DDBJ whole genome shotgun (WGS) entry which is preliminary data.</text>
</comment>
<organism evidence="3 4">
    <name type="scientific">Saponaria officinalis</name>
    <name type="common">Common soapwort</name>
    <name type="synonym">Lychnis saponaria</name>
    <dbReference type="NCBI Taxonomy" id="3572"/>
    <lineage>
        <taxon>Eukaryota</taxon>
        <taxon>Viridiplantae</taxon>
        <taxon>Streptophyta</taxon>
        <taxon>Embryophyta</taxon>
        <taxon>Tracheophyta</taxon>
        <taxon>Spermatophyta</taxon>
        <taxon>Magnoliopsida</taxon>
        <taxon>eudicotyledons</taxon>
        <taxon>Gunneridae</taxon>
        <taxon>Pentapetalae</taxon>
        <taxon>Caryophyllales</taxon>
        <taxon>Caryophyllaceae</taxon>
        <taxon>Caryophylleae</taxon>
        <taxon>Saponaria</taxon>
    </lineage>
</organism>
<name>A0AAW1LLP9_SAPOF</name>
<evidence type="ECO:0000313" key="4">
    <source>
        <dbReference type="Proteomes" id="UP001443914"/>
    </source>
</evidence>
<proteinExistence type="predicted"/>
<feature type="region of interest" description="Disordered" evidence="1">
    <location>
        <begin position="55"/>
        <end position="83"/>
    </location>
</feature>
<protein>
    <submittedName>
        <fullName evidence="3">Uncharacterized protein</fullName>
    </submittedName>
</protein>
<evidence type="ECO:0000256" key="2">
    <source>
        <dbReference type="SAM" id="Phobius"/>
    </source>
</evidence>
<dbReference type="PANTHER" id="PTHR37177">
    <property type="entry name" value="PROTEIN PSY1"/>
    <property type="match status" value="1"/>
</dbReference>
<dbReference type="AlphaFoldDB" id="A0AAW1LLP9"/>
<keyword evidence="2" id="KW-0812">Transmembrane</keyword>
<dbReference type="InterPro" id="IPR034430">
    <property type="entry name" value="PSY"/>
</dbReference>
<evidence type="ECO:0000313" key="3">
    <source>
        <dbReference type="EMBL" id="KAK9734684.1"/>
    </source>
</evidence>
<dbReference type="PANTHER" id="PTHR37177:SF4">
    <property type="entry name" value="PROTEIN PSY1"/>
    <property type="match status" value="1"/>
</dbReference>
<sequence>MKGGGGMLWLFFIFLFTSSILCATSRIIFSVSEENAMEKPRMLRGISLNDYDDVSANLGHDPRKRGSSRGGRVARDGGRRKNP</sequence>
<dbReference type="Proteomes" id="UP001443914">
    <property type="component" value="Unassembled WGS sequence"/>
</dbReference>
<evidence type="ECO:0000256" key="1">
    <source>
        <dbReference type="SAM" id="MobiDB-lite"/>
    </source>
</evidence>
<keyword evidence="4" id="KW-1185">Reference proteome</keyword>